<dbReference type="Pfam" id="PF07004">
    <property type="entry name" value="SHIPPO-rpt"/>
    <property type="match status" value="5"/>
</dbReference>
<sequence>MASPVGPGPGAFLLPPTVGYPKHDPSRYRAPMYSMGGRQGLRGLRAPGPGPVYKIDKMTREGPVTAPAWSLGVRLCGRTAAHRTPGPAAYAPERAPPCAPRPPAYSLGARLQGREFKRSGPAPNAYCLRPSLGGPAYSLARRSARAGLAWASPGPAAYYQRDQDVYKTSPPRFSLGARRARRWGQCTPGPAAYPPNLYNNKKSPRAYSFGARHSPWVPPMVVAGDAMDCL</sequence>
<name>A0A8S4FZF9_PLUXY</name>
<comment type="caution">
    <text evidence="1">The sequence shown here is derived from an EMBL/GenBank/DDBJ whole genome shotgun (WGS) entry which is preliminary data.</text>
</comment>
<organism evidence="1 2">
    <name type="scientific">Plutella xylostella</name>
    <name type="common">Diamondback moth</name>
    <name type="synonym">Plutella maculipennis</name>
    <dbReference type="NCBI Taxonomy" id="51655"/>
    <lineage>
        <taxon>Eukaryota</taxon>
        <taxon>Metazoa</taxon>
        <taxon>Ecdysozoa</taxon>
        <taxon>Arthropoda</taxon>
        <taxon>Hexapoda</taxon>
        <taxon>Insecta</taxon>
        <taxon>Pterygota</taxon>
        <taxon>Neoptera</taxon>
        <taxon>Endopterygota</taxon>
        <taxon>Lepidoptera</taxon>
        <taxon>Glossata</taxon>
        <taxon>Ditrysia</taxon>
        <taxon>Yponomeutoidea</taxon>
        <taxon>Plutellidae</taxon>
        <taxon>Plutella</taxon>
    </lineage>
</organism>
<evidence type="ECO:0000313" key="2">
    <source>
        <dbReference type="Proteomes" id="UP000653454"/>
    </source>
</evidence>
<proteinExistence type="predicted"/>
<dbReference type="AlphaFoldDB" id="A0A8S4FZF9"/>
<dbReference type="GO" id="GO:0005856">
    <property type="term" value="C:cytoskeleton"/>
    <property type="evidence" value="ECO:0007669"/>
    <property type="project" value="TreeGrafter"/>
</dbReference>
<dbReference type="EMBL" id="CAJHNJ030000050">
    <property type="protein sequence ID" value="CAG9132508.1"/>
    <property type="molecule type" value="Genomic_DNA"/>
</dbReference>
<reference evidence="1" key="1">
    <citation type="submission" date="2020-11" db="EMBL/GenBank/DDBJ databases">
        <authorList>
            <person name="Whiteford S."/>
        </authorList>
    </citation>
    <scope>NUCLEOTIDE SEQUENCE</scope>
</reference>
<dbReference type="PANTHER" id="PTHR21580:SF28">
    <property type="entry name" value="BOREALIN N-TERMINAL DOMAIN-CONTAINING PROTEIN-RELATED"/>
    <property type="match status" value="1"/>
</dbReference>
<evidence type="ECO:0000313" key="1">
    <source>
        <dbReference type="EMBL" id="CAG9132508.1"/>
    </source>
</evidence>
<keyword evidence="2" id="KW-1185">Reference proteome</keyword>
<gene>
    <name evidence="1" type="ORF">PLXY2_LOCUS10774</name>
</gene>
<dbReference type="PANTHER" id="PTHR21580">
    <property type="entry name" value="SHIPPO-1-RELATED"/>
    <property type="match status" value="1"/>
</dbReference>
<dbReference type="InterPro" id="IPR051291">
    <property type="entry name" value="CIMAP"/>
</dbReference>
<accession>A0A8S4FZF9</accession>
<dbReference type="Proteomes" id="UP000653454">
    <property type="component" value="Unassembled WGS sequence"/>
</dbReference>
<dbReference type="InterPro" id="IPR010736">
    <property type="entry name" value="SHIPPO-rpt"/>
</dbReference>
<protein>
    <submittedName>
        <fullName evidence="1">(diamondback moth) hypothetical protein</fullName>
    </submittedName>
</protein>